<feature type="signal peptide" evidence="1">
    <location>
        <begin position="1"/>
        <end position="19"/>
    </location>
</feature>
<keyword evidence="1" id="KW-0732">Signal</keyword>
<organism evidence="2 3">
    <name type="scientific">Mesorhabditis spiculigera</name>
    <dbReference type="NCBI Taxonomy" id="96644"/>
    <lineage>
        <taxon>Eukaryota</taxon>
        <taxon>Metazoa</taxon>
        <taxon>Ecdysozoa</taxon>
        <taxon>Nematoda</taxon>
        <taxon>Chromadorea</taxon>
        <taxon>Rhabditida</taxon>
        <taxon>Rhabditina</taxon>
        <taxon>Rhabditomorpha</taxon>
        <taxon>Rhabditoidea</taxon>
        <taxon>Rhabditidae</taxon>
        <taxon>Mesorhabditinae</taxon>
        <taxon>Mesorhabditis</taxon>
    </lineage>
</organism>
<evidence type="ECO:0000313" key="2">
    <source>
        <dbReference type="EMBL" id="CAJ0584270.1"/>
    </source>
</evidence>
<evidence type="ECO:0000313" key="3">
    <source>
        <dbReference type="Proteomes" id="UP001177023"/>
    </source>
</evidence>
<proteinExistence type="predicted"/>
<keyword evidence="3" id="KW-1185">Reference proteome</keyword>
<dbReference type="AlphaFoldDB" id="A0AA36G9K9"/>
<dbReference type="SUPFAM" id="SSF57302">
    <property type="entry name" value="Snake toxin-like"/>
    <property type="match status" value="1"/>
</dbReference>
<accession>A0AA36G9K9</accession>
<dbReference type="InterPro" id="IPR045860">
    <property type="entry name" value="Snake_toxin-like_sf"/>
</dbReference>
<comment type="caution">
    <text evidence="2">The sequence shown here is derived from an EMBL/GenBank/DDBJ whole genome shotgun (WGS) entry which is preliminary data.</text>
</comment>
<dbReference type="Gene3D" id="2.10.60.10">
    <property type="entry name" value="CD59"/>
    <property type="match status" value="1"/>
</dbReference>
<name>A0AA36G9K9_9BILA</name>
<gene>
    <name evidence="2" type="ORF">MSPICULIGERA_LOCUS22329</name>
</gene>
<protein>
    <submittedName>
        <fullName evidence="2">Uncharacterized protein</fullName>
    </submittedName>
</protein>
<dbReference type="EMBL" id="CATQJA010002690">
    <property type="protein sequence ID" value="CAJ0584270.1"/>
    <property type="molecule type" value="Genomic_DNA"/>
</dbReference>
<reference evidence="2" key="1">
    <citation type="submission" date="2023-06" db="EMBL/GenBank/DDBJ databases">
        <authorList>
            <person name="Delattre M."/>
        </authorList>
    </citation>
    <scope>NUCLEOTIDE SEQUENCE</scope>
    <source>
        <strain evidence="2">AF72</strain>
    </source>
</reference>
<sequence length="164" mass="18382">MRLLPTIFLLTAFLAITLAQKRAVAAPPGVPLISCFRCLSTEPRCTRTCVGRYCYKLELRIEAAKVVCICEPEPCNPPCEGDACYRREERVIGQLVKREAGCADMQCKEEPTASKVVSCVVCHTDYCNKRETTEGPRHGLPKNSSKLRYTVIWLLIPIGLILFF</sequence>
<feature type="chain" id="PRO_5041319319" evidence="1">
    <location>
        <begin position="20"/>
        <end position="164"/>
    </location>
</feature>
<dbReference type="Proteomes" id="UP001177023">
    <property type="component" value="Unassembled WGS sequence"/>
</dbReference>
<evidence type="ECO:0000256" key="1">
    <source>
        <dbReference type="SAM" id="SignalP"/>
    </source>
</evidence>
<feature type="non-terminal residue" evidence="2">
    <location>
        <position position="164"/>
    </location>
</feature>